<keyword evidence="11" id="KW-1133">Transmembrane helix</keyword>
<dbReference type="PANTHER" id="PTHR43065:SF46">
    <property type="entry name" value="C4-DICARBOXYLATE TRANSPORT SENSOR PROTEIN DCTB"/>
    <property type="match status" value="1"/>
</dbReference>
<dbReference type="SMART" id="SM00388">
    <property type="entry name" value="HisKA"/>
    <property type="match status" value="1"/>
</dbReference>
<evidence type="ECO:0000256" key="10">
    <source>
        <dbReference type="SAM" id="Coils"/>
    </source>
</evidence>
<dbReference type="InterPro" id="IPR036097">
    <property type="entry name" value="HisK_dim/P_sf"/>
</dbReference>
<keyword evidence="8" id="KW-0067">ATP-binding</keyword>
<dbReference type="SMART" id="SM00304">
    <property type="entry name" value="HAMP"/>
    <property type="match status" value="1"/>
</dbReference>
<keyword evidence="10" id="KW-0175">Coiled coil</keyword>
<dbReference type="Pfam" id="PF00672">
    <property type="entry name" value="HAMP"/>
    <property type="match status" value="1"/>
</dbReference>
<evidence type="ECO:0000256" key="7">
    <source>
        <dbReference type="ARBA" id="ARBA00022777"/>
    </source>
</evidence>
<evidence type="ECO:0000256" key="5">
    <source>
        <dbReference type="ARBA" id="ARBA00022679"/>
    </source>
</evidence>
<feature type="transmembrane region" description="Helical" evidence="11">
    <location>
        <begin position="12"/>
        <end position="33"/>
    </location>
</feature>
<sequence length="543" mass="59208">MFFARSLRVRLYGGVVLAAAMMVVLSGAALITLNESDRATQEIDARLTTLPNRASLEQAVDNLQFHTLPQSALPDRILAEGLQREVLGLVAAAEQARVEMIRNYDAAPVGSLQQRQWVVDGPRLGRIGAGFQSMSGLAAQLIPAEGAEFDPARAGALRTELFRLAVSIKEDLHHLPNPQTNLHRGFSQYRRHHRRLLYWVLGLTTLVLSGSAWLVYYGYRRLGIPLRDLHRSARQIAGGDVSHRVKQWYNDEVGELAGAVNHMADRFSEMNQELDRRVREQSRQLVRSERLAGVGTLSAGLAHEINNPLSAIGMAAQSLTARADALLVGCTPQERTLAERYLEMIARETARCSDITRKLLTFAKGNGGVKEPTDVRTLAEEVLEMVRPMSKYADRRVEFDPGPAGCVVTGGPEDRAGGAIASVNGPEIKQVLLNLTLNALEATPDGGTVTLAVRPTADAIEVTVEDTGCGMTEEVRDHLFEPFFTRRGDGTGTGLGLSMTHRIVTDHGGTIEAESDGEGLGSQFCVRLPRHAAEPQRALRKAA</sequence>
<keyword evidence="5 14" id="KW-0808">Transferase</keyword>
<evidence type="ECO:0000256" key="4">
    <source>
        <dbReference type="ARBA" id="ARBA00022553"/>
    </source>
</evidence>
<keyword evidence="11" id="KW-0812">Transmembrane</keyword>
<dbReference type="SUPFAM" id="SSF158472">
    <property type="entry name" value="HAMP domain-like"/>
    <property type="match status" value="1"/>
</dbReference>
<dbReference type="CDD" id="cd00075">
    <property type="entry name" value="HATPase"/>
    <property type="match status" value="1"/>
</dbReference>
<comment type="subcellular location">
    <subcellularLocation>
        <location evidence="2">Membrane</location>
    </subcellularLocation>
</comment>
<dbReference type="PANTHER" id="PTHR43065">
    <property type="entry name" value="SENSOR HISTIDINE KINASE"/>
    <property type="match status" value="1"/>
</dbReference>
<protein>
    <recommendedName>
        <fullName evidence="3">histidine kinase</fullName>
        <ecNumber evidence="3">2.7.13.3</ecNumber>
    </recommendedName>
</protein>
<proteinExistence type="predicted"/>
<evidence type="ECO:0000313" key="14">
    <source>
        <dbReference type="EMBL" id="NNJ25529.1"/>
    </source>
</evidence>
<keyword evidence="6" id="KW-0547">Nucleotide-binding</keyword>
<dbReference type="PRINTS" id="PR00344">
    <property type="entry name" value="BCTRLSENSOR"/>
</dbReference>
<dbReference type="RefSeq" id="WP_171185644.1">
    <property type="nucleotide sequence ID" value="NZ_WTPX01000040.1"/>
</dbReference>
<dbReference type="Gene3D" id="3.30.565.10">
    <property type="entry name" value="Histidine kinase-like ATPase, C-terminal domain"/>
    <property type="match status" value="1"/>
</dbReference>
<keyword evidence="15" id="KW-1185">Reference proteome</keyword>
<comment type="caution">
    <text evidence="14">The sequence shown here is derived from an EMBL/GenBank/DDBJ whole genome shotgun (WGS) entry which is preliminary data.</text>
</comment>
<dbReference type="EMBL" id="WTPX01000040">
    <property type="protein sequence ID" value="NNJ25529.1"/>
    <property type="molecule type" value="Genomic_DNA"/>
</dbReference>
<gene>
    <name evidence="14" type="primary">sasA_5</name>
    <name evidence="14" type="ORF">LzC2_16000</name>
</gene>
<dbReference type="InterPro" id="IPR003660">
    <property type="entry name" value="HAMP_dom"/>
</dbReference>
<evidence type="ECO:0000256" key="2">
    <source>
        <dbReference type="ARBA" id="ARBA00004370"/>
    </source>
</evidence>
<feature type="coiled-coil region" evidence="10">
    <location>
        <begin position="264"/>
        <end position="291"/>
    </location>
</feature>
<evidence type="ECO:0000256" key="8">
    <source>
        <dbReference type="ARBA" id="ARBA00022840"/>
    </source>
</evidence>
<dbReference type="PROSITE" id="PS50109">
    <property type="entry name" value="HIS_KIN"/>
    <property type="match status" value="1"/>
</dbReference>
<dbReference type="Pfam" id="PF02518">
    <property type="entry name" value="HATPase_c"/>
    <property type="match status" value="1"/>
</dbReference>
<feature type="domain" description="Histidine kinase" evidence="12">
    <location>
        <begin position="300"/>
        <end position="532"/>
    </location>
</feature>
<dbReference type="InterPro" id="IPR004358">
    <property type="entry name" value="Sig_transdc_His_kin-like_C"/>
</dbReference>
<dbReference type="Gene3D" id="6.10.340.10">
    <property type="match status" value="1"/>
</dbReference>
<dbReference type="Pfam" id="PF00512">
    <property type="entry name" value="HisKA"/>
    <property type="match status" value="1"/>
</dbReference>
<feature type="domain" description="HAMP" evidence="13">
    <location>
        <begin position="220"/>
        <end position="272"/>
    </location>
</feature>
<feature type="transmembrane region" description="Helical" evidence="11">
    <location>
        <begin position="196"/>
        <end position="219"/>
    </location>
</feature>
<dbReference type="EC" id="2.7.13.3" evidence="3"/>
<evidence type="ECO:0000256" key="1">
    <source>
        <dbReference type="ARBA" id="ARBA00000085"/>
    </source>
</evidence>
<organism evidence="14 15">
    <name type="scientific">Alienimonas chondri</name>
    <dbReference type="NCBI Taxonomy" id="2681879"/>
    <lineage>
        <taxon>Bacteria</taxon>
        <taxon>Pseudomonadati</taxon>
        <taxon>Planctomycetota</taxon>
        <taxon>Planctomycetia</taxon>
        <taxon>Planctomycetales</taxon>
        <taxon>Planctomycetaceae</taxon>
        <taxon>Alienimonas</taxon>
    </lineage>
</organism>
<dbReference type="InterPro" id="IPR005467">
    <property type="entry name" value="His_kinase_dom"/>
</dbReference>
<evidence type="ECO:0000259" key="12">
    <source>
        <dbReference type="PROSITE" id="PS50109"/>
    </source>
</evidence>
<evidence type="ECO:0000256" key="11">
    <source>
        <dbReference type="SAM" id="Phobius"/>
    </source>
</evidence>
<evidence type="ECO:0000259" key="13">
    <source>
        <dbReference type="PROSITE" id="PS50885"/>
    </source>
</evidence>
<dbReference type="CDD" id="cd00082">
    <property type="entry name" value="HisKA"/>
    <property type="match status" value="1"/>
</dbReference>
<dbReference type="PROSITE" id="PS50885">
    <property type="entry name" value="HAMP"/>
    <property type="match status" value="1"/>
</dbReference>
<dbReference type="SMART" id="SM00387">
    <property type="entry name" value="HATPase_c"/>
    <property type="match status" value="1"/>
</dbReference>
<evidence type="ECO:0000313" key="15">
    <source>
        <dbReference type="Proteomes" id="UP000609651"/>
    </source>
</evidence>
<comment type="catalytic activity">
    <reaction evidence="1">
        <text>ATP + protein L-histidine = ADP + protein N-phospho-L-histidine.</text>
        <dbReference type="EC" id="2.7.13.3"/>
    </reaction>
</comment>
<dbReference type="SUPFAM" id="SSF47384">
    <property type="entry name" value="Homodimeric domain of signal transducing histidine kinase"/>
    <property type="match status" value="1"/>
</dbReference>
<keyword evidence="7" id="KW-0418">Kinase</keyword>
<dbReference type="GO" id="GO:0016740">
    <property type="term" value="F:transferase activity"/>
    <property type="evidence" value="ECO:0007669"/>
    <property type="project" value="UniProtKB-KW"/>
</dbReference>
<evidence type="ECO:0000256" key="3">
    <source>
        <dbReference type="ARBA" id="ARBA00012438"/>
    </source>
</evidence>
<dbReference type="SUPFAM" id="SSF55874">
    <property type="entry name" value="ATPase domain of HSP90 chaperone/DNA topoisomerase II/histidine kinase"/>
    <property type="match status" value="1"/>
</dbReference>
<evidence type="ECO:0000256" key="9">
    <source>
        <dbReference type="ARBA" id="ARBA00023012"/>
    </source>
</evidence>
<keyword evidence="11" id="KW-0472">Membrane</keyword>
<accession>A0ABX1VBU2</accession>
<dbReference type="CDD" id="cd06225">
    <property type="entry name" value="HAMP"/>
    <property type="match status" value="1"/>
</dbReference>
<name>A0ABX1VBU2_9PLAN</name>
<evidence type="ECO:0000256" key="6">
    <source>
        <dbReference type="ARBA" id="ARBA00022741"/>
    </source>
</evidence>
<dbReference type="InterPro" id="IPR003594">
    <property type="entry name" value="HATPase_dom"/>
</dbReference>
<dbReference type="Proteomes" id="UP000609651">
    <property type="component" value="Unassembled WGS sequence"/>
</dbReference>
<dbReference type="Gene3D" id="1.10.287.130">
    <property type="match status" value="1"/>
</dbReference>
<keyword evidence="4" id="KW-0597">Phosphoprotein</keyword>
<dbReference type="InterPro" id="IPR003661">
    <property type="entry name" value="HisK_dim/P_dom"/>
</dbReference>
<keyword evidence="9" id="KW-0902">Two-component regulatory system</keyword>
<reference evidence="14 15" key="1">
    <citation type="journal article" date="2020" name="Syst. Appl. Microbiol.">
        <title>Alienimonas chondri sp. nov., a novel planctomycete isolated from the biofilm of the red alga Chondrus crispus.</title>
        <authorList>
            <person name="Vitorino I."/>
            <person name="Albuquerque L."/>
            <person name="Wiegand S."/>
            <person name="Kallscheuer N."/>
            <person name="da Costa M.S."/>
            <person name="Lobo-da-Cunha A."/>
            <person name="Jogler C."/>
            <person name="Lage O.M."/>
        </authorList>
    </citation>
    <scope>NUCLEOTIDE SEQUENCE [LARGE SCALE GENOMIC DNA]</scope>
    <source>
        <strain evidence="14 15">LzC2</strain>
    </source>
</reference>
<dbReference type="InterPro" id="IPR036890">
    <property type="entry name" value="HATPase_C_sf"/>
</dbReference>